<organism evidence="9 10">
    <name type="scientific">Marinimicrobium koreense</name>
    <dbReference type="NCBI Taxonomy" id="306545"/>
    <lineage>
        <taxon>Bacteria</taxon>
        <taxon>Pseudomonadati</taxon>
        <taxon>Pseudomonadota</taxon>
        <taxon>Gammaproteobacteria</taxon>
        <taxon>Cellvibrionales</taxon>
        <taxon>Cellvibrionaceae</taxon>
        <taxon>Marinimicrobium</taxon>
    </lineage>
</organism>
<keyword evidence="4 5" id="KW-0802">TPR repeat</keyword>
<dbReference type="InterPro" id="IPR011990">
    <property type="entry name" value="TPR-like_helical_dom_sf"/>
</dbReference>
<gene>
    <name evidence="9" type="ORF">EDC38_0722</name>
</gene>
<dbReference type="AlphaFoldDB" id="A0A3N1NJY9"/>
<accession>A0A3N1NJY9</accession>
<reference evidence="9 10" key="1">
    <citation type="submission" date="2018-11" db="EMBL/GenBank/DDBJ databases">
        <title>Genomic Encyclopedia of Type Strains, Phase IV (KMG-IV): sequencing the most valuable type-strain genomes for metagenomic binning, comparative biology and taxonomic classification.</title>
        <authorList>
            <person name="Goeker M."/>
        </authorList>
    </citation>
    <scope>NUCLEOTIDE SEQUENCE [LARGE SCALE GENOMIC DNA]</scope>
    <source>
        <strain evidence="9 10">DSM 16974</strain>
    </source>
</reference>
<keyword evidence="6" id="KW-0812">Transmembrane</keyword>
<evidence type="ECO:0000256" key="2">
    <source>
        <dbReference type="ARBA" id="ARBA00022737"/>
    </source>
</evidence>
<keyword evidence="3" id="KW-0201">Cytochrome c-type biogenesis</keyword>
<evidence type="ECO:0000313" key="10">
    <source>
        <dbReference type="Proteomes" id="UP000273643"/>
    </source>
</evidence>
<comment type="subcellular location">
    <subcellularLocation>
        <location evidence="1">Cell envelope</location>
    </subcellularLocation>
</comment>
<dbReference type="InterPro" id="IPR056413">
    <property type="entry name" value="TPR_CcmH_CycH"/>
</dbReference>
<keyword evidence="6" id="KW-0472">Membrane</keyword>
<evidence type="ECO:0000259" key="7">
    <source>
        <dbReference type="Pfam" id="PF23892"/>
    </source>
</evidence>
<dbReference type="SMART" id="SM00028">
    <property type="entry name" value="TPR"/>
    <property type="match status" value="2"/>
</dbReference>
<dbReference type="InterPro" id="IPR019734">
    <property type="entry name" value="TPR_rpt"/>
</dbReference>
<dbReference type="Gene3D" id="1.25.40.10">
    <property type="entry name" value="Tetratricopeptide repeat domain"/>
    <property type="match status" value="1"/>
</dbReference>
<feature type="domain" description="Cytochrome c-type biogenesis protein H Ig-like" evidence="7">
    <location>
        <begin position="314"/>
        <end position="420"/>
    </location>
</feature>
<evidence type="ECO:0000256" key="3">
    <source>
        <dbReference type="ARBA" id="ARBA00022748"/>
    </source>
</evidence>
<dbReference type="RefSeq" id="WP_123637349.1">
    <property type="nucleotide sequence ID" value="NZ_JBHYFO010000007.1"/>
</dbReference>
<evidence type="ECO:0000256" key="4">
    <source>
        <dbReference type="ARBA" id="ARBA00022803"/>
    </source>
</evidence>
<evidence type="ECO:0000256" key="6">
    <source>
        <dbReference type="SAM" id="Phobius"/>
    </source>
</evidence>
<feature type="transmembrane region" description="Helical" evidence="6">
    <location>
        <begin position="103"/>
        <end position="121"/>
    </location>
</feature>
<feature type="repeat" description="TPR" evidence="5">
    <location>
        <begin position="174"/>
        <end position="207"/>
    </location>
</feature>
<evidence type="ECO:0000256" key="1">
    <source>
        <dbReference type="ARBA" id="ARBA00004196"/>
    </source>
</evidence>
<dbReference type="GO" id="GO:0017004">
    <property type="term" value="P:cytochrome complex assembly"/>
    <property type="evidence" value="ECO:0007669"/>
    <property type="project" value="UniProtKB-KW"/>
</dbReference>
<dbReference type="Pfam" id="PF23892">
    <property type="entry name" value="Ig_CycH"/>
    <property type="match status" value="1"/>
</dbReference>
<keyword evidence="2" id="KW-0677">Repeat</keyword>
<dbReference type="Proteomes" id="UP000273643">
    <property type="component" value="Unassembled WGS sequence"/>
</dbReference>
<dbReference type="InterPro" id="IPR051263">
    <property type="entry name" value="C-type_cytochrome_biogenesis"/>
</dbReference>
<dbReference type="PROSITE" id="PS50005">
    <property type="entry name" value="TPR"/>
    <property type="match status" value="1"/>
</dbReference>
<dbReference type="EMBL" id="RJUK01000001">
    <property type="protein sequence ID" value="ROQ20124.1"/>
    <property type="molecule type" value="Genomic_DNA"/>
</dbReference>
<dbReference type="SUPFAM" id="SSF48452">
    <property type="entry name" value="TPR-like"/>
    <property type="match status" value="1"/>
</dbReference>
<feature type="transmembrane region" description="Helical" evidence="6">
    <location>
        <begin position="6"/>
        <end position="24"/>
    </location>
</feature>
<dbReference type="InterPro" id="IPR017560">
    <property type="entry name" value="Cyt_c_biogenesis_CcmI"/>
</dbReference>
<dbReference type="Pfam" id="PF23914">
    <property type="entry name" value="TPR_CcmH_CycH"/>
    <property type="match status" value="1"/>
</dbReference>
<keyword evidence="10" id="KW-1185">Reference proteome</keyword>
<feature type="domain" description="Cytochrome c-type biogenesis protein H TPR" evidence="8">
    <location>
        <begin position="152"/>
        <end position="279"/>
    </location>
</feature>
<proteinExistence type="predicted"/>
<keyword evidence="6" id="KW-1133">Transmembrane helix</keyword>
<comment type="caution">
    <text evidence="9">The sequence shown here is derived from an EMBL/GenBank/DDBJ whole genome shotgun (WGS) entry which is preliminary data.</text>
</comment>
<dbReference type="NCBIfam" id="TIGR03142">
    <property type="entry name" value="cytochro_ccmI"/>
    <property type="match status" value="1"/>
</dbReference>
<name>A0A3N1NJY9_9GAMM</name>
<protein>
    <submittedName>
        <fullName evidence="9">Cytochrome c-type biogenesis protein CcmH</fullName>
    </submittedName>
</protein>
<dbReference type="PANTHER" id="PTHR47870">
    <property type="entry name" value="CYTOCHROME C-TYPE BIOGENESIS PROTEIN CCMH"/>
    <property type="match status" value="1"/>
</dbReference>
<evidence type="ECO:0000256" key="5">
    <source>
        <dbReference type="PROSITE-ProRule" id="PRU00339"/>
    </source>
</evidence>
<dbReference type="OrthoDB" id="9776053at2"/>
<sequence>MMTPLWWVMALMVVVALAFFLWPMRRKATGSHLEQVRRRYLETNVALFRKYLAELEADRDAGRINQETFEQLKLEQERALLQEERELASSKPVRGRALPGGRVLVIVAAASMVGSLVFYEWRGASEDVFLADLQANKARLDREERMSDQRVDPSRTWELVEHIQARLKKEPDSTQYLFLLAHYSRELGHYDQAVDAYERILALEPGSARIRAELAETLFIRDDNRIGERAQTLIEEALAADPQETTALGLAGINAFGQRNFQDAIDYWQRALEVMNPQSGNAMAFQRGIDRARQALGESGEPQTADASEGKVSVTVEVSLSEQVQYDGDETVFVYARAWDGSPMPLAIQRVAASQLPLSITLDETMAMSPAASLATVEQVELVARLSPSGDAVPQAGDWEGRMGPVDLENRSEPLTLVIDEPIAE</sequence>
<dbReference type="GO" id="GO:0005886">
    <property type="term" value="C:plasma membrane"/>
    <property type="evidence" value="ECO:0007669"/>
    <property type="project" value="TreeGrafter"/>
</dbReference>
<dbReference type="PANTHER" id="PTHR47870:SF4">
    <property type="entry name" value="CYTOCHROME C-TYPE BIOGENESIS PROTEIN CYCH"/>
    <property type="match status" value="1"/>
</dbReference>
<evidence type="ECO:0000259" key="8">
    <source>
        <dbReference type="Pfam" id="PF23914"/>
    </source>
</evidence>
<dbReference type="GO" id="GO:0030313">
    <property type="term" value="C:cell envelope"/>
    <property type="evidence" value="ECO:0007669"/>
    <property type="project" value="UniProtKB-SubCell"/>
</dbReference>
<evidence type="ECO:0000313" key="9">
    <source>
        <dbReference type="EMBL" id="ROQ20124.1"/>
    </source>
</evidence>
<dbReference type="InterPro" id="IPR056412">
    <property type="entry name" value="Ig_CycH"/>
</dbReference>